<evidence type="ECO:0000313" key="2">
    <source>
        <dbReference type="EMBL" id="CBL24755.1"/>
    </source>
</evidence>
<accession>D4LVE7</accession>
<sequence length="135" mass="15803">MKNLYYNTQKFMFRIPTDVERKLDFTEDEIKNACLDAKFREKVSIASPALVDMMDLYIKNPEKLSEKKLVNFQNSIMKYLIRSKNRTTPFGLFSGVGLGKFGDSDTFDVSGAKYQKKVNIDSEWLFWIYISVRKD</sequence>
<dbReference type="Pfam" id="PF04738">
    <property type="entry name" value="Lant_dehydr_N"/>
    <property type="match status" value="1"/>
</dbReference>
<dbReference type="EMBL" id="FP929054">
    <property type="protein sequence ID" value="CBL24755.1"/>
    <property type="molecule type" value="Genomic_DNA"/>
</dbReference>
<dbReference type="Proteomes" id="UP000008955">
    <property type="component" value="Chromosome"/>
</dbReference>
<dbReference type="RefSeq" id="WP_015543485.1">
    <property type="nucleotide sequence ID" value="NC_021022.1"/>
</dbReference>
<evidence type="ECO:0000259" key="1">
    <source>
        <dbReference type="Pfam" id="PF04738"/>
    </source>
</evidence>
<dbReference type="AlphaFoldDB" id="D4LVE7"/>
<organism evidence="2 3">
    <name type="scientific">Blautia obeum A2-162</name>
    <dbReference type="NCBI Taxonomy" id="657314"/>
    <lineage>
        <taxon>Bacteria</taxon>
        <taxon>Bacillati</taxon>
        <taxon>Bacillota</taxon>
        <taxon>Clostridia</taxon>
        <taxon>Lachnospirales</taxon>
        <taxon>Lachnospiraceae</taxon>
        <taxon>Blautia</taxon>
    </lineage>
</organism>
<dbReference type="InterPro" id="IPR006827">
    <property type="entry name" value="Lant_deHydtase_N"/>
</dbReference>
<evidence type="ECO:0000313" key="3">
    <source>
        <dbReference type="Proteomes" id="UP000008955"/>
    </source>
</evidence>
<feature type="domain" description="Lantibiotic dehydratase N-terminal" evidence="1">
    <location>
        <begin position="36"/>
        <end position="126"/>
    </location>
</feature>
<reference evidence="2 3" key="1">
    <citation type="submission" date="2010-03" db="EMBL/GenBank/DDBJ databases">
        <title>The genome sequence of Ruminococcus obeum A2-162.</title>
        <authorList>
            <consortium name="metaHIT consortium -- http://www.metahit.eu/"/>
            <person name="Pajon A."/>
            <person name="Turner K."/>
            <person name="Parkhill J."/>
            <person name="Duncan S."/>
            <person name="Flint H."/>
        </authorList>
    </citation>
    <scope>NUCLEOTIDE SEQUENCE [LARGE SCALE GENOMIC DNA]</scope>
    <source>
        <strain evidence="2 3">A2-162</strain>
    </source>
</reference>
<proteinExistence type="predicted"/>
<dbReference type="KEGG" id="rob:CK5_35910"/>
<dbReference type="HOGENOM" id="CLU_1881712_0_0_9"/>
<protein>
    <submittedName>
        <fullName evidence="2">Lantibiotic dehydratase, N terminus</fullName>
    </submittedName>
</protein>
<keyword evidence="3" id="KW-1185">Reference proteome</keyword>
<name>D4LVE7_9FIRM</name>
<reference evidence="2 3" key="2">
    <citation type="submission" date="2010-03" db="EMBL/GenBank/DDBJ databases">
        <authorList>
            <person name="Pajon A."/>
        </authorList>
    </citation>
    <scope>NUCLEOTIDE SEQUENCE [LARGE SCALE GENOMIC DNA]</scope>
    <source>
        <strain evidence="2 3">A2-162</strain>
    </source>
</reference>
<gene>
    <name evidence="2" type="ORF">CK5_35910</name>
</gene>